<gene>
    <name evidence="10" type="ORF">JYZ213_LOCUS10230</name>
    <name evidence="11" type="ORF">OKA104_LOCUS6545</name>
    <name evidence="9" type="ORF">VCS650_LOCUS6523</name>
</gene>
<evidence type="ECO:0000313" key="11">
    <source>
        <dbReference type="EMBL" id="CAF3599619.1"/>
    </source>
</evidence>
<keyword evidence="5 7" id="KW-0472">Membrane</keyword>
<dbReference type="Proteomes" id="UP000663891">
    <property type="component" value="Unassembled WGS sequence"/>
</dbReference>
<dbReference type="SUPFAM" id="SSF55550">
    <property type="entry name" value="SH2 domain"/>
    <property type="match status" value="1"/>
</dbReference>
<evidence type="ECO:0000256" key="5">
    <source>
        <dbReference type="ARBA" id="ARBA00023136"/>
    </source>
</evidence>
<dbReference type="OrthoDB" id="10013007at2759"/>
<keyword evidence="3 7" id="KW-0812">Transmembrane</keyword>
<dbReference type="SMART" id="SM00252">
    <property type="entry name" value="SH2"/>
    <property type="match status" value="1"/>
</dbReference>
<comment type="subcellular location">
    <subcellularLocation>
        <location evidence="1">Membrane</location>
    </subcellularLocation>
</comment>
<name>A0A818N4Z2_9BILA</name>
<dbReference type="CDD" id="cd00173">
    <property type="entry name" value="SH2"/>
    <property type="match status" value="1"/>
</dbReference>
<dbReference type="Pfam" id="PF00017">
    <property type="entry name" value="SH2"/>
    <property type="match status" value="1"/>
</dbReference>
<dbReference type="EMBL" id="CAJOAY010000241">
    <property type="protein sequence ID" value="CAF3599619.1"/>
    <property type="molecule type" value="Genomic_DNA"/>
</dbReference>
<comment type="caution">
    <text evidence="11">The sequence shown here is derived from an EMBL/GenBank/DDBJ whole genome shotgun (WGS) entry which is preliminary data.</text>
</comment>
<evidence type="ECO:0000256" key="1">
    <source>
        <dbReference type="ARBA" id="ARBA00004370"/>
    </source>
</evidence>
<evidence type="ECO:0000313" key="12">
    <source>
        <dbReference type="Proteomes" id="UP000663881"/>
    </source>
</evidence>
<dbReference type="Proteomes" id="UP000663845">
    <property type="component" value="Unassembled WGS sequence"/>
</dbReference>
<dbReference type="PRINTS" id="PR00401">
    <property type="entry name" value="SH2DOMAIN"/>
</dbReference>
<organism evidence="11 12">
    <name type="scientific">Adineta steineri</name>
    <dbReference type="NCBI Taxonomy" id="433720"/>
    <lineage>
        <taxon>Eukaryota</taxon>
        <taxon>Metazoa</taxon>
        <taxon>Spiralia</taxon>
        <taxon>Gnathifera</taxon>
        <taxon>Rotifera</taxon>
        <taxon>Eurotatoria</taxon>
        <taxon>Bdelloidea</taxon>
        <taxon>Adinetida</taxon>
        <taxon>Adinetidae</taxon>
        <taxon>Adineta</taxon>
    </lineage>
</organism>
<dbReference type="GO" id="GO:0016020">
    <property type="term" value="C:membrane"/>
    <property type="evidence" value="ECO:0007669"/>
    <property type="project" value="UniProtKB-SubCell"/>
</dbReference>
<proteinExistence type="inferred from homology"/>
<evidence type="ECO:0000256" key="6">
    <source>
        <dbReference type="PROSITE-ProRule" id="PRU00191"/>
    </source>
</evidence>
<evidence type="ECO:0000313" key="10">
    <source>
        <dbReference type="EMBL" id="CAF0894880.1"/>
    </source>
</evidence>
<protein>
    <recommendedName>
        <fullName evidence="8">SH2 domain-containing protein</fullName>
    </recommendedName>
</protein>
<dbReference type="PROSITE" id="PS50001">
    <property type="entry name" value="SH2"/>
    <property type="match status" value="1"/>
</dbReference>
<evidence type="ECO:0000256" key="4">
    <source>
        <dbReference type="ARBA" id="ARBA00022989"/>
    </source>
</evidence>
<accession>A0A818N4Z2</accession>
<evidence type="ECO:0000256" key="2">
    <source>
        <dbReference type="ARBA" id="ARBA00009530"/>
    </source>
</evidence>
<dbReference type="InterPro" id="IPR000980">
    <property type="entry name" value="SH2"/>
</dbReference>
<dbReference type="AlphaFoldDB" id="A0A818N4Z2"/>
<comment type="similarity">
    <text evidence="2">Belongs to the UPF0057 (PMP3) family.</text>
</comment>
<sequence>MGLLGTILLTILAIIFPPIAALIQVGCSLHFFLNILLTLLGFLPGCIHALWLIWGKNKYDYHFFYYDKRSSQVIVPAATITTTTTTTVDSNEETDSSLSDDFKSIQNSIISINRPSSIVLKSFAPHPSPLPSISSILDEDAPWLHENITREAVEDALSCRSVGSFLVRRPTSVTSKNTYVLSIRVPKYMKRSCVVHYLIDQDNFGYYLRGTVKVFPTLNSLIVHHSIVAENLPVILDLRAYTSLHTIDDDDFHNEVAHNEYVM</sequence>
<keyword evidence="6" id="KW-0727">SH2 domain</keyword>
<evidence type="ECO:0000256" key="3">
    <source>
        <dbReference type="ARBA" id="ARBA00022692"/>
    </source>
</evidence>
<dbReference type="Proteomes" id="UP000663881">
    <property type="component" value="Unassembled WGS sequence"/>
</dbReference>
<dbReference type="EMBL" id="CAJNON010000040">
    <property type="protein sequence ID" value="CAF0848279.1"/>
    <property type="molecule type" value="Genomic_DNA"/>
</dbReference>
<dbReference type="EMBL" id="CAJNOG010000074">
    <property type="protein sequence ID" value="CAF0894880.1"/>
    <property type="molecule type" value="Genomic_DNA"/>
</dbReference>
<dbReference type="PANTHER" id="PTHR15832:SF2">
    <property type="entry name" value="SH2 DOMAIN-CONTAINING PROTEIN"/>
    <property type="match status" value="1"/>
</dbReference>
<dbReference type="Gene3D" id="3.30.505.10">
    <property type="entry name" value="SH2 domain"/>
    <property type="match status" value="1"/>
</dbReference>
<feature type="transmembrane region" description="Helical" evidence="7">
    <location>
        <begin position="31"/>
        <end position="54"/>
    </location>
</feature>
<dbReference type="Pfam" id="PF01679">
    <property type="entry name" value="Pmp3"/>
    <property type="match status" value="1"/>
</dbReference>
<feature type="domain" description="SH2" evidence="8">
    <location>
        <begin position="143"/>
        <end position="226"/>
    </location>
</feature>
<reference evidence="11" key="1">
    <citation type="submission" date="2021-02" db="EMBL/GenBank/DDBJ databases">
        <authorList>
            <person name="Nowell W R."/>
        </authorList>
    </citation>
    <scope>NUCLEOTIDE SEQUENCE</scope>
</reference>
<dbReference type="InterPro" id="IPR000612">
    <property type="entry name" value="PMP3"/>
</dbReference>
<dbReference type="InterPro" id="IPR036860">
    <property type="entry name" value="SH2_dom_sf"/>
</dbReference>
<evidence type="ECO:0000256" key="7">
    <source>
        <dbReference type="SAM" id="Phobius"/>
    </source>
</evidence>
<keyword evidence="4 7" id="KW-1133">Transmembrane helix</keyword>
<evidence type="ECO:0000259" key="8">
    <source>
        <dbReference type="PROSITE" id="PS50001"/>
    </source>
</evidence>
<evidence type="ECO:0000313" key="9">
    <source>
        <dbReference type="EMBL" id="CAF0848279.1"/>
    </source>
</evidence>
<dbReference type="PANTHER" id="PTHR15832">
    <property type="entry name" value="SHC (SRC HOMOLOGY DOMAIN C-TERMINAL) ADAPTOR HOMOLOG"/>
    <property type="match status" value="1"/>
</dbReference>